<name>A0ABX4HYB2_9GAMM</name>
<dbReference type="InterPro" id="IPR032244">
    <property type="entry name" value="LapD_MoxY_N"/>
</dbReference>
<comment type="caution">
    <text evidence="4">The sequence shown here is derived from an EMBL/GenBank/DDBJ whole genome shotgun (WGS) entry which is preliminary data.</text>
</comment>
<keyword evidence="2" id="KW-0472">Membrane</keyword>
<evidence type="ECO:0000259" key="3">
    <source>
        <dbReference type="Pfam" id="PF16448"/>
    </source>
</evidence>
<dbReference type="InterPro" id="IPR042461">
    <property type="entry name" value="LapD_MoxY_peri_C"/>
</dbReference>
<proteinExistence type="predicted"/>
<sequence>MDRQIAAAAGNLLRLSLLLALTLAGCLWLAMATTRDYLQEELQGSARDSANTLALALRPYLVEDDTLSLETAVTALVQGGHYQSIIVRSTGGETLVNKFAPTLQPLVPEWFTRWTALQPPLAGATIDESWQPIAQVQVQIHPTPAQQQLWRLAKGFAGLALAGLAMVLLLAWPRSGMLGKRQNSGPAIMTLPGNRRDFVRALRRSARRANRAGGEFWLVIDTGSGSPINGCNRQSNSSALAELLRAHLEAWVPGVQLYQLSPHEFALNLSHSHHAAACGLAGWLCAALGSVQRGEERQRESAGHNLNNTGLRVAVVPMPANIHLRAAVERCNWAFAQARQLEAFGWCVYGEHSAASDIPVLKVKVRRTADSPTAPITEKEKGLDKKTATQPSRYEPA</sequence>
<keyword evidence="5" id="KW-1185">Reference proteome</keyword>
<feature type="transmembrane region" description="Helical" evidence="2">
    <location>
        <begin position="12"/>
        <end position="31"/>
    </location>
</feature>
<gene>
    <name evidence="4" type="ORF">AWR36_011560</name>
</gene>
<organism evidence="4 5">
    <name type="scientific">Microbulbifer flavimaris</name>
    <dbReference type="NCBI Taxonomy" id="1781068"/>
    <lineage>
        <taxon>Bacteria</taxon>
        <taxon>Pseudomonadati</taxon>
        <taxon>Pseudomonadota</taxon>
        <taxon>Gammaproteobacteria</taxon>
        <taxon>Cellvibrionales</taxon>
        <taxon>Microbulbiferaceae</taxon>
        <taxon>Microbulbifer</taxon>
    </lineage>
</organism>
<evidence type="ECO:0000313" key="4">
    <source>
        <dbReference type="EMBL" id="PCO04645.1"/>
    </source>
</evidence>
<dbReference type="Pfam" id="PF16448">
    <property type="entry name" value="LapD_MoxY_N"/>
    <property type="match status" value="1"/>
</dbReference>
<dbReference type="Gene3D" id="3.30.110.200">
    <property type="match status" value="1"/>
</dbReference>
<feature type="domain" description="LapD/MoxY periplasmic" evidence="3">
    <location>
        <begin position="28"/>
        <end position="150"/>
    </location>
</feature>
<keyword evidence="2" id="KW-0812">Transmembrane</keyword>
<reference evidence="4" key="1">
    <citation type="submission" date="2017-08" db="EMBL/GenBank/DDBJ databases">
        <title>Microbulbifer marisrubri sp. nov., a halophilic alphaproteobacterium isolated from marine sediment of the Yellow Sea, China.</title>
        <authorList>
            <person name="Zhang G."/>
            <person name="Xiong Q."/>
        </authorList>
    </citation>
    <scope>NUCLEOTIDE SEQUENCE [LARGE SCALE GENOMIC DNA]</scope>
    <source>
        <strain evidence="4">WRN-8</strain>
    </source>
</reference>
<feature type="region of interest" description="Disordered" evidence="1">
    <location>
        <begin position="369"/>
        <end position="397"/>
    </location>
</feature>
<dbReference type="Proteomes" id="UP000218427">
    <property type="component" value="Unassembled WGS sequence"/>
</dbReference>
<dbReference type="Gene3D" id="6.20.270.20">
    <property type="entry name" value="LapD/MoxY periplasmic domain"/>
    <property type="match status" value="1"/>
</dbReference>
<dbReference type="PROSITE" id="PS51257">
    <property type="entry name" value="PROKAR_LIPOPROTEIN"/>
    <property type="match status" value="1"/>
</dbReference>
<keyword evidence="2" id="KW-1133">Transmembrane helix</keyword>
<dbReference type="RefSeq" id="WP_067085076.1">
    <property type="nucleotide sequence ID" value="NZ_LRFG02000004.1"/>
</dbReference>
<evidence type="ECO:0000313" key="5">
    <source>
        <dbReference type="Proteomes" id="UP000218427"/>
    </source>
</evidence>
<protein>
    <recommendedName>
        <fullName evidence="3">LapD/MoxY periplasmic domain-containing protein</fullName>
    </recommendedName>
</protein>
<feature type="compositionally biased region" description="Polar residues" evidence="1">
    <location>
        <begin position="388"/>
        <end position="397"/>
    </location>
</feature>
<accession>A0ABX4HYB2</accession>
<evidence type="ECO:0000256" key="1">
    <source>
        <dbReference type="SAM" id="MobiDB-lite"/>
    </source>
</evidence>
<evidence type="ECO:0000256" key="2">
    <source>
        <dbReference type="SAM" id="Phobius"/>
    </source>
</evidence>
<feature type="compositionally biased region" description="Basic and acidic residues" evidence="1">
    <location>
        <begin position="377"/>
        <end position="387"/>
    </location>
</feature>
<dbReference type="EMBL" id="LRFG02000004">
    <property type="protein sequence ID" value="PCO04645.1"/>
    <property type="molecule type" value="Genomic_DNA"/>
</dbReference>